<organism evidence="2 3">
    <name type="scientific">Rhodococcus aetherivorans</name>
    <dbReference type="NCBI Taxonomy" id="191292"/>
    <lineage>
        <taxon>Bacteria</taxon>
        <taxon>Bacillati</taxon>
        <taxon>Actinomycetota</taxon>
        <taxon>Actinomycetes</taxon>
        <taxon>Mycobacteriales</taxon>
        <taxon>Nocardiaceae</taxon>
        <taxon>Rhodococcus</taxon>
    </lineage>
</organism>
<dbReference type="Pfam" id="PF13392">
    <property type="entry name" value="HNH_3"/>
    <property type="match status" value="1"/>
</dbReference>
<evidence type="ECO:0000313" key="2">
    <source>
        <dbReference type="EMBL" id="GES39455.1"/>
    </source>
</evidence>
<dbReference type="RefSeq" id="WP_051446046.1">
    <property type="nucleotide sequence ID" value="NZ_BAAAYP010000039.1"/>
</dbReference>
<keyword evidence="3" id="KW-1185">Reference proteome</keyword>
<protein>
    <submittedName>
        <fullName evidence="2">Phage protein</fullName>
    </submittedName>
</protein>
<dbReference type="Gene3D" id="3.90.75.10">
    <property type="entry name" value="Homing Intron 3 (I-ppo) Encoded Endonuclease, Chain A"/>
    <property type="match status" value="1"/>
</dbReference>
<dbReference type="InterPro" id="IPR044925">
    <property type="entry name" value="His-Me_finger_sf"/>
</dbReference>
<evidence type="ECO:0000259" key="1">
    <source>
        <dbReference type="Pfam" id="PF13392"/>
    </source>
</evidence>
<proteinExistence type="predicted"/>
<reference evidence="2 3" key="1">
    <citation type="journal article" date="2018" name="Biodegradation">
        <title>1,4-Dioxane degradation characteristics of Rhodococcus aetherivorans JCM 14343.</title>
        <authorList>
            <person name="Inoue D."/>
            <person name="Tsunoda T."/>
            <person name="Yamamoto N."/>
            <person name="Ike M."/>
            <person name="Sei K."/>
        </authorList>
    </citation>
    <scope>NUCLEOTIDE SEQUENCE [LARGE SCALE GENOMIC DNA]</scope>
    <source>
        <strain evidence="2 3">JCM 14343</strain>
    </source>
</reference>
<evidence type="ECO:0000313" key="3">
    <source>
        <dbReference type="Proteomes" id="UP000325466"/>
    </source>
</evidence>
<accession>A0ABQ0YSR9</accession>
<dbReference type="InterPro" id="IPR044930">
    <property type="entry name" value="Homing_endonuclease_His-Me"/>
</dbReference>
<dbReference type="SUPFAM" id="SSF54060">
    <property type="entry name" value="His-Me finger endonucleases"/>
    <property type="match status" value="2"/>
</dbReference>
<name>A0ABQ0YSR9_9NOCA</name>
<dbReference type="InterPro" id="IPR003615">
    <property type="entry name" value="HNH_nuc"/>
</dbReference>
<gene>
    <name evidence="2" type="ORF">RAJCM14343_4726</name>
</gene>
<comment type="caution">
    <text evidence="2">The sequence shown here is derived from an EMBL/GenBank/DDBJ whole genome shotgun (WGS) entry which is preliminary data.</text>
</comment>
<sequence length="246" mass="27851">MDERTEQRFWQRIIRREPDECWWWNGATNGGFGQFTVATRPQRIRRPAQAFAWELAGGTVPDGHRIGSTCGERMCVNPAHLSVQTQSDYARWSDEALRNRFWRRVEKLPDGCWEWTGHRSTLGYGMTTHKSRSIGAHRLAWIITHGPIPAGMFICHHCDNPPCCNPAHLFMGSPAANSFDMANKGRAARHIGTRSAGAKFTAEEVRRYRARYAAGGVSSHELAREAGVASMTMWRMLVGRSYTDVM</sequence>
<feature type="domain" description="HNH nuclease" evidence="1">
    <location>
        <begin position="136"/>
        <end position="178"/>
    </location>
</feature>
<dbReference type="Proteomes" id="UP000325466">
    <property type="component" value="Unassembled WGS sequence"/>
</dbReference>
<dbReference type="EMBL" id="BLAH01000117">
    <property type="protein sequence ID" value="GES39455.1"/>
    <property type="molecule type" value="Genomic_DNA"/>
</dbReference>